<gene>
    <name evidence="2" type="ORF">RhiirA4_482588</name>
</gene>
<proteinExistence type="predicted"/>
<dbReference type="InterPro" id="IPR036397">
    <property type="entry name" value="RNaseH_sf"/>
</dbReference>
<name>A0A2I1HLA1_9GLOM</name>
<dbReference type="VEuPathDB" id="FungiDB:RhiirA1_477489"/>
<dbReference type="Proteomes" id="UP000234323">
    <property type="component" value="Unassembled WGS sequence"/>
</dbReference>
<dbReference type="Gene3D" id="3.30.420.10">
    <property type="entry name" value="Ribonuclease H-like superfamily/Ribonuclease H"/>
    <property type="match status" value="1"/>
</dbReference>
<dbReference type="SUPFAM" id="SSF53098">
    <property type="entry name" value="Ribonuclease H-like"/>
    <property type="match status" value="1"/>
</dbReference>
<feature type="domain" description="RNase H type-1" evidence="1">
    <location>
        <begin position="34"/>
        <end position="181"/>
    </location>
</feature>
<dbReference type="InterPro" id="IPR002156">
    <property type="entry name" value="RNaseH_domain"/>
</dbReference>
<protein>
    <recommendedName>
        <fullName evidence="1">RNase H type-1 domain-containing protein</fullName>
    </recommendedName>
</protein>
<dbReference type="InterPro" id="IPR012337">
    <property type="entry name" value="RNaseH-like_sf"/>
</dbReference>
<accession>A0A2I1HLA1</accession>
<dbReference type="PROSITE" id="PS50879">
    <property type="entry name" value="RNASE_H_1"/>
    <property type="match status" value="1"/>
</dbReference>
<evidence type="ECO:0000313" key="3">
    <source>
        <dbReference type="Proteomes" id="UP000234323"/>
    </source>
</evidence>
<evidence type="ECO:0000259" key="1">
    <source>
        <dbReference type="PROSITE" id="PS50879"/>
    </source>
</evidence>
<dbReference type="VEuPathDB" id="FungiDB:FUN_015400"/>
<organism evidence="2 3">
    <name type="scientific">Rhizophagus irregularis</name>
    <dbReference type="NCBI Taxonomy" id="588596"/>
    <lineage>
        <taxon>Eukaryota</taxon>
        <taxon>Fungi</taxon>
        <taxon>Fungi incertae sedis</taxon>
        <taxon>Mucoromycota</taxon>
        <taxon>Glomeromycotina</taxon>
        <taxon>Glomeromycetes</taxon>
        <taxon>Glomerales</taxon>
        <taxon>Glomeraceae</taxon>
        <taxon>Rhizophagus</taxon>
    </lineage>
</organism>
<dbReference type="AlphaFoldDB" id="A0A2I1HLA1"/>
<comment type="caution">
    <text evidence="2">The sequence shown here is derived from an EMBL/GenBank/DDBJ whole genome shotgun (WGS) entry which is preliminary data.</text>
</comment>
<keyword evidence="3" id="KW-1185">Reference proteome</keyword>
<dbReference type="Pfam" id="PF00075">
    <property type="entry name" value="RNase_H"/>
    <property type="match status" value="1"/>
</dbReference>
<dbReference type="GO" id="GO:0004523">
    <property type="term" value="F:RNA-DNA hybrid ribonuclease activity"/>
    <property type="evidence" value="ECO:0007669"/>
    <property type="project" value="InterPro"/>
</dbReference>
<reference evidence="2 3" key="1">
    <citation type="submission" date="2015-10" db="EMBL/GenBank/DDBJ databases">
        <title>Genome analyses suggest a sexual origin of heterokaryosis in a supposedly ancient asexual fungus.</title>
        <authorList>
            <person name="Ropars J."/>
            <person name="Sedzielewska K."/>
            <person name="Noel J."/>
            <person name="Charron P."/>
            <person name="Farinelli L."/>
            <person name="Marton T."/>
            <person name="Kruger M."/>
            <person name="Pelin A."/>
            <person name="Brachmann A."/>
            <person name="Corradi N."/>
        </authorList>
    </citation>
    <scope>NUCLEOTIDE SEQUENCE [LARGE SCALE GENOMIC DNA]</scope>
    <source>
        <strain evidence="2 3">A4</strain>
    </source>
</reference>
<evidence type="ECO:0000313" key="2">
    <source>
        <dbReference type="EMBL" id="PKY59655.1"/>
    </source>
</evidence>
<sequence>MTRSRSNNDRLINNLIEHEDVVTKLQDLAEILNHFNPIQFYTDGSYQNDFLNTEAPMGYGWTTSNLMVNLTHSGSLKFFPSSTKAEVMAILTALIVSPPKCDVFIYTDSQAAIDAFHKSKNLYSISPRWFNKINNNILWSAIHHIIEQLSLKVKFIKVSGKAHSGDHFNDQADALAKAERLILTPTTIKHNHLPIQTLTLEWNEEIPLIKMSESALAPYSIINE</sequence>
<dbReference type="GO" id="GO:0003676">
    <property type="term" value="F:nucleic acid binding"/>
    <property type="evidence" value="ECO:0007669"/>
    <property type="project" value="InterPro"/>
</dbReference>
<dbReference type="EMBL" id="LLXI01003687">
    <property type="protein sequence ID" value="PKY59655.1"/>
    <property type="molecule type" value="Genomic_DNA"/>
</dbReference>